<protein>
    <recommendedName>
        <fullName evidence="1">carbamoyl-phosphate synthase (glutamine-hydrolyzing)</fullName>
        <ecNumber evidence="1">6.3.5.5</ecNumber>
    </recommendedName>
</protein>
<sequence length="134" mass="14220">MFISLADKDKSAGLAPARAFLQLGFKLIATGGTADFLAKNDILSQKIRKNSEGTGPLGERTIVELLNSGEVDLVINTPVGRGTRADGWAIRTAAVQRSIPCITTTAGFSAAVEGIKALQRGELSVLPIQEWLKK</sequence>
<evidence type="ECO:0000313" key="6">
    <source>
        <dbReference type="EMBL" id="CAB5062334.1"/>
    </source>
</evidence>
<reference evidence="6" key="1">
    <citation type="submission" date="2020-05" db="EMBL/GenBank/DDBJ databases">
        <authorList>
            <person name="Chiriac C."/>
            <person name="Salcher M."/>
            <person name="Ghai R."/>
            <person name="Kavagutti S V."/>
        </authorList>
    </citation>
    <scope>NUCLEOTIDE SEQUENCE</scope>
</reference>
<dbReference type="EMBL" id="CAFBQR010000059">
    <property type="protein sequence ID" value="CAB5062334.1"/>
    <property type="molecule type" value="Genomic_DNA"/>
</dbReference>
<evidence type="ECO:0000256" key="1">
    <source>
        <dbReference type="ARBA" id="ARBA00012738"/>
    </source>
</evidence>
<dbReference type="GO" id="GO:0005737">
    <property type="term" value="C:cytoplasm"/>
    <property type="evidence" value="ECO:0007669"/>
    <property type="project" value="TreeGrafter"/>
</dbReference>
<keyword evidence="3" id="KW-0547">Nucleotide-binding</keyword>
<dbReference type="CDD" id="cd01424">
    <property type="entry name" value="MGS_CPS_II"/>
    <property type="match status" value="1"/>
</dbReference>
<dbReference type="GO" id="GO:0005524">
    <property type="term" value="F:ATP binding"/>
    <property type="evidence" value="ECO:0007669"/>
    <property type="project" value="UniProtKB-KW"/>
</dbReference>
<dbReference type="InterPro" id="IPR036914">
    <property type="entry name" value="MGS-like_dom_sf"/>
</dbReference>
<dbReference type="GO" id="GO:0004088">
    <property type="term" value="F:carbamoyl-phosphate synthase (glutamine-hydrolyzing) activity"/>
    <property type="evidence" value="ECO:0007669"/>
    <property type="project" value="UniProtKB-EC"/>
</dbReference>
<dbReference type="EC" id="6.3.5.5" evidence="1"/>
<evidence type="ECO:0000256" key="3">
    <source>
        <dbReference type="ARBA" id="ARBA00022741"/>
    </source>
</evidence>
<evidence type="ECO:0000256" key="4">
    <source>
        <dbReference type="ARBA" id="ARBA00022840"/>
    </source>
</evidence>
<evidence type="ECO:0000256" key="2">
    <source>
        <dbReference type="ARBA" id="ARBA00022598"/>
    </source>
</evidence>
<keyword evidence="4" id="KW-0067">ATP-binding</keyword>
<accession>A0A6J7U739</accession>
<dbReference type="SMART" id="SM00851">
    <property type="entry name" value="MGS"/>
    <property type="match status" value="1"/>
</dbReference>
<dbReference type="GO" id="GO:0006541">
    <property type="term" value="P:glutamine metabolic process"/>
    <property type="evidence" value="ECO:0007669"/>
    <property type="project" value="TreeGrafter"/>
</dbReference>
<gene>
    <name evidence="6" type="ORF">UFOPK4348_00419</name>
</gene>
<proteinExistence type="predicted"/>
<feature type="domain" description="MGS-like" evidence="5">
    <location>
        <begin position="1"/>
        <end position="134"/>
    </location>
</feature>
<dbReference type="InterPro" id="IPR033937">
    <property type="entry name" value="MGS_CPS_CarB"/>
</dbReference>
<dbReference type="InterPro" id="IPR011607">
    <property type="entry name" value="MGS-like_dom"/>
</dbReference>
<dbReference type="SUPFAM" id="SSF52335">
    <property type="entry name" value="Methylglyoxal synthase-like"/>
    <property type="match status" value="1"/>
</dbReference>
<dbReference type="PANTHER" id="PTHR11405">
    <property type="entry name" value="CARBAMOYLTRANSFERASE FAMILY MEMBER"/>
    <property type="match status" value="1"/>
</dbReference>
<name>A0A6J7U739_9ZZZZ</name>
<dbReference type="PANTHER" id="PTHR11405:SF53">
    <property type="entry name" value="CARBAMOYL-PHOSPHATE SYNTHASE [AMMONIA], MITOCHONDRIAL"/>
    <property type="match status" value="1"/>
</dbReference>
<organism evidence="6">
    <name type="scientific">freshwater metagenome</name>
    <dbReference type="NCBI Taxonomy" id="449393"/>
    <lineage>
        <taxon>unclassified sequences</taxon>
        <taxon>metagenomes</taxon>
        <taxon>ecological metagenomes</taxon>
    </lineage>
</organism>
<evidence type="ECO:0000259" key="5">
    <source>
        <dbReference type="PROSITE" id="PS51855"/>
    </source>
</evidence>
<dbReference type="Pfam" id="PF02142">
    <property type="entry name" value="MGS"/>
    <property type="match status" value="1"/>
</dbReference>
<dbReference type="AlphaFoldDB" id="A0A6J7U739"/>
<dbReference type="Gene3D" id="3.40.50.1380">
    <property type="entry name" value="Methylglyoxal synthase-like domain"/>
    <property type="match status" value="1"/>
</dbReference>
<dbReference type="PROSITE" id="PS51855">
    <property type="entry name" value="MGS"/>
    <property type="match status" value="1"/>
</dbReference>
<keyword evidence="2" id="KW-0436">Ligase</keyword>